<dbReference type="EMBL" id="SNRW01010600">
    <property type="protein sequence ID" value="KAA6376326.1"/>
    <property type="molecule type" value="Genomic_DNA"/>
</dbReference>
<accession>A0A5J4V017</accession>
<comment type="caution">
    <text evidence="2">The sequence shown here is derived from an EMBL/GenBank/DDBJ whole genome shotgun (WGS) entry which is preliminary data.</text>
</comment>
<reference evidence="2 3" key="1">
    <citation type="submission" date="2019-03" db="EMBL/GenBank/DDBJ databases">
        <title>Single cell metagenomics reveals metabolic interactions within the superorganism composed of flagellate Streblomastix strix and complex community of Bacteroidetes bacteria on its surface.</title>
        <authorList>
            <person name="Treitli S.C."/>
            <person name="Kolisko M."/>
            <person name="Husnik F."/>
            <person name="Keeling P."/>
            <person name="Hampl V."/>
        </authorList>
    </citation>
    <scope>NUCLEOTIDE SEQUENCE [LARGE SCALE GENOMIC DNA]</scope>
    <source>
        <strain evidence="2">ST1C</strain>
    </source>
</reference>
<gene>
    <name evidence="2" type="ORF">EZS28_028145</name>
</gene>
<protein>
    <submittedName>
        <fullName evidence="2">Uncharacterized protein</fullName>
    </submittedName>
</protein>
<evidence type="ECO:0000313" key="2">
    <source>
        <dbReference type="EMBL" id="KAA6376326.1"/>
    </source>
</evidence>
<feature type="compositionally biased region" description="Basic and acidic residues" evidence="1">
    <location>
        <begin position="83"/>
        <end position="100"/>
    </location>
</feature>
<organism evidence="2 3">
    <name type="scientific">Streblomastix strix</name>
    <dbReference type="NCBI Taxonomy" id="222440"/>
    <lineage>
        <taxon>Eukaryota</taxon>
        <taxon>Metamonada</taxon>
        <taxon>Preaxostyla</taxon>
        <taxon>Oxymonadida</taxon>
        <taxon>Streblomastigidae</taxon>
        <taxon>Streblomastix</taxon>
    </lineage>
</organism>
<name>A0A5J4V017_9EUKA</name>
<evidence type="ECO:0000313" key="3">
    <source>
        <dbReference type="Proteomes" id="UP000324800"/>
    </source>
</evidence>
<sequence>MKLFKLLNQDEAAALGSTMFANQKTSRYQLAGSSFQHIQRYNCEETRIPQSIVDYQIEDGSKIIQDLIYERWSDKVWKELKAKGRAENEEKKNRGEKPDPQFDEEDTEWRGETKERDIFEQKKIGSKASSQLITIILHLFLFLLAL</sequence>
<dbReference type="AlphaFoldDB" id="A0A5J4V017"/>
<dbReference type="Proteomes" id="UP000324800">
    <property type="component" value="Unassembled WGS sequence"/>
</dbReference>
<evidence type="ECO:0000256" key="1">
    <source>
        <dbReference type="SAM" id="MobiDB-lite"/>
    </source>
</evidence>
<feature type="region of interest" description="Disordered" evidence="1">
    <location>
        <begin position="83"/>
        <end position="114"/>
    </location>
</feature>
<proteinExistence type="predicted"/>